<reference evidence="7" key="2">
    <citation type="submission" date="2023-04" db="EMBL/GenBank/DDBJ databases">
        <authorList>
            <person name="Bruccoleri R.E."/>
            <person name="Oakeley E.J."/>
            <person name="Faust A.-M."/>
            <person name="Dessus-Babus S."/>
            <person name="Altorfer M."/>
            <person name="Burckhardt D."/>
            <person name="Oertli M."/>
            <person name="Naumann U."/>
            <person name="Petersen F."/>
            <person name="Wong J."/>
        </authorList>
    </citation>
    <scope>NUCLEOTIDE SEQUENCE</scope>
    <source>
        <strain evidence="7">GSM-AAB239-AS_SAM_17_03QT</strain>
        <tissue evidence="7">Leaf</tissue>
    </source>
</reference>
<dbReference type="PANTHER" id="PTHR31953">
    <property type="entry name" value="BETA-FRUCTOFURANOSIDASE, INSOLUBLE ISOENZYME CWINV1-RELATED"/>
    <property type="match status" value="1"/>
</dbReference>
<comment type="similarity">
    <text evidence="1">Belongs to the glycosyl hydrolase 32 family.</text>
</comment>
<keyword evidence="5" id="KW-1133">Transmembrane helix</keyword>
<keyword evidence="5" id="KW-0812">Transmembrane</keyword>
<evidence type="ECO:0000256" key="3">
    <source>
        <dbReference type="ARBA" id="ARBA00023180"/>
    </source>
</evidence>
<evidence type="ECO:0000313" key="8">
    <source>
        <dbReference type="Proteomes" id="UP001140949"/>
    </source>
</evidence>
<dbReference type="InterPro" id="IPR001362">
    <property type="entry name" value="Glyco_hydro_32"/>
</dbReference>
<feature type="domain" description="Glycosyl hydrolase family 32 N-terminal" evidence="6">
    <location>
        <begin position="57"/>
        <end position="361"/>
    </location>
</feature>
<dbReference type="AlphaFoldDB" id="A0AAX6HDU3"/>
<dbReference type="GO" id="GO:0004553">
    <property type="term" value="F:hydrolase activity, hydrolyzing O-glycosyl compounds"/>
    <property type="evidence" value="ECO:0007669"/>
    <property type="project" value="InterPro"/>
</dbReference>
<dbReference type="Proteomes" id="UP001140949">
    <property type="component" value="Unassembled WGS sequence"/>
</dbReference>
<evidence type="ECO:0000256" key="1">
    <source>
        <dbReference type="ARBA" id="ARBA00009902"/>
    </source>
</evidence>
<dbReference type="GO" id="GO:0005975">
    <property type="term" value="P:carbohydrate metabolic process"/>
    <property type="evidence" value="ECO:0007669"/>
    <property type="project" value="InterPro"/>
</dbReference>
<keyword evidence="3" id="KW-0325">Glycoprotein</keyword>
<dbReference type="PROSITE" id="PS00609">
    <property type="entry name" value="GLYCOSYL_HYDROL_F32"/>
    <property type="match status" value="1"/>
</dbReference>
<gene>
    <name evidence="7" type="ORF">M6B38_319615</name>
</gene>
<dbReference type="Gene3D" id="2.115.10.20">
    <property type="entry name" value="Glycosyl hydrolase domain, family 43"/>
    <property type="match status" value="1"/>
</dbReference>
<organism evidence="7 8">
    <name type="scientific">Iris pallida</name>
    <name type="common">Sweet iris</name>
    <dbReference type="NCBI Taxonomy" id="29817"/>
    <lineage>
        <taxon>Eukaryota</taxon>
        <taxon>Viridiplantae</taxon>
        <taxon>Streptophyta</taxon>
        <taxon>Embryophyta</taxon>
        <taxon>Tracheophyta</taxon>
        <taxon>Spermatophyta</taxon>
        <taxon>Magnoliopsida</taxon>
        <taxon>Liliopsida</taxon>
        <taxon>Asparagales</taxon>
        <taxon>Iridaceae</taxon>
        <taxon>Iridoideae</taxon>
        <taxon>Irideae</taxon>
        <taxon>Iris</taxon>
    </lineage>
</organism>
<proteinExistence type="inferred from homology"/>
<feature type="transmembrane region" description="Helical" evidence="5">
    <location>
        <begin position="6"/>
        <end position="28"/>
    </location>
</feature>
<evidence type="ECO:0000256" key="4">
    <source>
        <dbReference type="ARBA" id="ARBA00023295"/>
    </source>
</evidence>
<dbReference type="InterPro" id="IPR018053">
    <property type="entry name" value="Glyco_hydro_32_AS"/>
</dbReference>
<protein>
    <submittedName>
        <fullName evidence="7">Beta-fructofuranosidase, insoluble isoenzyme 4-like</fullName>
    </submittedName>
</protein>
<keyword evidence="2" id="KW-0378">Hydrolase</keyword>
<sequence>MASSCLPSFAWIFALLFFFFFFADRIYVVKASRRIFKNPDSAETGSITSTKYRTAYHFQPPQHWINDPNGPMYYNGIYHLFYQYNPYAAVWGNISWGHSVSTDLVRWTGVGLAIAPTEPYEANGCWSGSATILPGNKPVILYTSSNARKEQVQNVAYPKNLSDPFLREWTKPDHNPIIEPAGDLNASEFRDPTTGWLGEDGLWRMLVGNKIGAGGRAILYRSKDFVHWVRAKDPLSYSSGSGMWECPDFFPSDGGSKYVLKMSLDDTRTDHYMLGSYDKVKDLFIPDGEFVDYRRWPRYDYGNFYASKTFFDEGKGRRILWGWSNESDSVSDDIAKGWAGIQTIPRVVWLDKRRRQLLQWPVEELESLRRKHVRLHDVELVTGGLVEVKGLKVLQASGC</sequence>
<dbReference type="InterPro" id="IPR050551">
    <property type="entry name" value="Fructan_Metab_Enzymes"/>
</dbReference>
<reference evidence="7" key="1">
    <citation type="journal article" date="2023" name="GigaByte">
        <title>Genome assembly of the bearded iris, Iris pallida Lam.</title>
        <authorList>
            <person name="Bruccoleri R.E."/>
            <person name="Oakeley E.J."/>
            <person name="Faust A.M.E."/>
            <person name="Altorfer M."/>
            <person name="Dessus-Babus S."/>
            <person name="Burckhardt D."/>
            <person name="Oertli M."/>
            <person name="Naumann U."/>
            <person name="Petersen F."/>
            <person name="Wong J."/>
        </authorList>
    </citation>
    <scope>NUCLEOTIDE SEQUENCE</scope>
    <source>
        <strain evidence="7">GSM-AAB239-AS_SAM_17_03QT</strain>
    </source>
</reference>
<keyword evidence="4" id="KW-0326">Glycosidase</keyword>
<dbReference type="CDD" id="cd18624">
    <property type="entry name" value="GH32_Fruct1-like"/>
    <property type="match status" value="1"/>
</dbReference>
<evidence type="ECO:0000259" key="6">
    <source>
        <dbReference type="Pfam" id="PF00251"/>
    </source>
</evidence>
<evidence type="ECO:0000256" key="5">
    <source>
        <dbReference type="SAM" id="Phobius"/>
    </source>
</evidence>
<accession>A0AAX6HDU3</accession>
<evidence type="ECO:0000313" key="7">
    <source>
        <dbReference type="EMBL" id="KAJ6838787.1"/>
    </source>
</evidence>
<evidence type="ECO:0000256" key="2">
    <source>
        <dbReference type="ARBA" id="ARBA00022801"/>
    </source>
</evidence>
<dbReference type="InterPro" id="IPR023296">
    <property type="entry name" value="Glyco_hydro_beta-prop_sf"/>
</dbReference>
<comment type="caution">
    <text evidence="7">The sequence shown here is derived from an EMBL/GenBank/DDBJ whole genome shotgun (WGS) entry which is preliminary data.</text>
</comment>
<dbReference type="InterPro" id="IPR013148">
    <property type="entry name" value="Glyco_hydro_32_N"/>
</dbReference>
<dbReference type="EMBL" id="JANAVB010010598">
    <property type="protein sequence ID" value="KAJ6838787.1"/>
    <property type="molecule type" value="Genomic_DNA"/>
</dbReference>
<dbReference type="SUPFAM" id="SSF75005">
    <property type="entry name" value="Arabinanase/levansucrase/invertase"/>
    <property type="match status" value="1"/>
</dbReference>
<keyword evidence="5" id="KW-0472">Membrane</keyword>
<name>A0AAX6HDU3_IRIPA</name>
<keyword evidence="8" id="KW-1185">Reference proteome</keyword>
<dbReference type="Pfam" id="PF00251">
    <property type="entry name" value="Glyco_hydro_32N"/>
    <property type="match status" value="1"/>
</dbReference>
<dbReference type="SMART" id="SM00640">
    <property type="entry name" value="Glyco_32"/>
    <property type="match status" value="1"/>
</dbReference>